<dbReference type="EMBL" id="BAAACA010000009">
    <property type="protein sequence ID" value="GAA0588391.1"/>
    <property type="molecule type" value="Genomic_DNA"/>
</dbReference>
<reference evidence="2" key="1">
    <citation type="journal article" date="2019" name="Int. J. Syst. Evol. Microbiol.">
        <title>The Global Catalogue of Microorganisms (GCM) 10K type strain sequencing project: providing services to taxonomists for standard genome sequencing and annotation.</title>
        <authorList>
            <consortium name="The Broad Institute Genomics Platform"/>
            <consortium name="The Broad Institute Genome Sequencing Center for Infectious Disease"/>
            <person name="Wu L."/>
            <person name="Ma J."/>
        </authorList>
    </citation>
    <scope>NUCLEOTIDE SEQUENCE [LARGE SCALE GENOMIC DNA]</scope>
    <source>
        <strain evidence="2">JCM 5067</strain>
    </source>
</reference>
<evidence type="ECO:0008006" key="3">
    <source>
        <dbReference type="Google" id="ProtNLM"/>
    </source>
</evidence>
<comment type="caution">
    <text evidence="1">The sequence shown here is derived from an EMBL/GenBank/DDBJ whole genome shotgun (WGS) entry which is preliminary data.</text>
</comment>
<evidence type="ECO:0000313" key="1">
    <source>
        <dbReference type="EMBL" id="GAA0588391.1"/>
    </source>
</evidence>
<gene>
    <name evidence="1" type="ORF">GCM10010394_17010</name>
</gene>
<dbReference type="Proteomes" id="UP001500668">
    <property type="component" value="Unassembled WGS sequence"/>
</dbReference>
<accession>A0ABP3QFS3</accession>
<sequence length="133" mass="14370">MIINASRRTAALHTDGQDPVRVRCLARRGMLHSECEAVDRISLPPHAQYDLVGRGDAEAAWYVLSGPLTARWTGARRPARALGAGGLLLARTARDISLRAGPRGAELLCLTVTPAAVARRLPPRTPDTTKERT</sequence>
<dbReference type="RefSeq" id="WP_344071845.1">
    <property type="nucleotide sequence ID" value="NZ_BAAACA010000009.1"/>
</dbReference>
<keyword evidence="2" id="KW-1185">Reference proteome</keyword>
<name>A0ABP3QFS3_9ACTN</name>
<organism evidence="1 2">
    <name type="scientific">Streptomyces crystallinus</name>
    <dbReference type="NCBI Taxonomy" id="68191"/>
    <lineage>
        <taxon>Bacteria</taxon>
        <taxon>Bacillati</taxon>
        <taxon>Actinomycetota</taxon>
        <taxon>Actinomycetes</taxon>
        <taxon>Kitasatosporales</taxon>
        <taxon>Streptomycetaceae</taxon>
        <taxon>Streptomyces</taxon>
    </lineage>
</organism>
<proteinExistence type="predicted"/>
<protein>
    <recommendedName>
        <fullName evidence="3">Cyclic nucleotide-binding domain-containing protein</fullName>
    </recommendedName>
</protein>
<evidence type="ECO:0000313" key="2">
    <source>
        <dbReference type="Proteomes" id="UP001500668"/>
    </source>
</evidence>